<dbReference type="GeneTree" id="ENSGT00940000177283"/>
<dbReference type="STRING" id="8083.ENSXMAP00000029361"/>
<dbReference type="SMART" id="SM00540">
    <property type="entry name" value="LEM"/>
    <property type="match status" value="1"/>
</dbReference>
<evidence type="ECO:0000313" key="4">
    <source>
        <dbReference type="Proteomes" id="UP000002852"/>
    </source>
</evidence>
<reference evidence="4" key="2">
    <citation type="journal article" date="2013" name="Nat. Genet.">
        <title>The genome of the platyfish, Xiphophorus maculatus, provides insights into evolutionary adaptation and several complex traits.</title>
        <authorList>
            <person name="Schartl M."/>
            <person name="Walter R.B."/>
            <person name="Shen Y."/>
            <person name="Garcia T."/>
            <person name="Catchen J."/>
            <person name="Amores A."/>
            <person name="Braasch I."/>
            <person name="Chalopin D."/>
            <person name="Volff J.N."/>
            <person name="Lesch K.P."/>
            <person name="Bisazza A."/>
            <person name="Minx P."/>
            <person name="Hillier L."/>
            <person name="Wilson R.K."/>
            <person name="Fuerstenberg S."/>
            <person name="Boore J."/>
            <person name="Searle S."/>
            <person name="Postlethwait J.H."/>
            <person name="Warren W.C."/>
        </authorList>
    </citation>
    <scope>NUCLEOTIDE SEQUENCE [LARGE SCALE GENOMIC DNA]</scope>
    <source>
        <strain evidence="4">JP 163 A</strain>
    </source>
</reference>
<dbReference type="Ensembl" id="ENSXMAT00000023468.1">
    <property type="protein sequence ID" value="ENSXMAP00000029361.1"/>
    <property type="gene ID" value="ENSXMAG00000029296.1"/>
</dbReference>
<organism evidence="3 4">
    <name type="scientific">Xiphophorus maculatus</name>
    <name type="common">Southern platyfish</name>
    <name type="synonym">Platypoecilus maculatus</name>
    <dbReference type="NCBI Taxonomy" id="8083"/>
    <lineage>
        <taxon>Eukaryota</taxon>
        <taxon>Metazoa</taxon>
        <taxon>Chordata</taxon>
        <taxon>Craniata</taxon>
        <taxon>Vertebrata</taxon>
        <taxon>Euteleostomi</taxon>
        <taxon>Actinopterygii</taxon>
        <taxon>Neopterygii</taxon>
        <taxon>Teleostei</taxon>
        <taxon>Neoteleostei</taxon>
        <taxon>Acanthomorphata</taxon>
        <taxon>Ovalentaria</taxon>
        <taxon>Atherinomorphae</taxon>
        <taxon>Cyprinodontiformes</taxon>
        <taxon>Poeciliidae</taxon>
        <taxon>Poeciliinae</taxon>
        <taxon>Xiphophorus</taxon>
    </lineage>
</organism>
<protein>
    <recommendedName>
        <fullName evidence="2">LEM domain-containing protein</fullName>
    </recommendedName>
</protein>
<feature type="compositionally biased region" description="Acidic residues" evidence="1">
    <location>
        <begin position="89"/>
        <end position="98"/>
    </location>
</feature>
<reference evidence="3" key="4">
    <citation type="submission" date="2025-09" db="UniProtKB">
        <authorList>
            <consortium name="Ensembl"/>
        </authorList>
    </citation>
    <scope>IDENTIFICATION</scope>
    <source>
        <strain evidence="3">JP 163 A</strain>
    </source>
</reference>
<dbReference type="SUPFAM" id="SSF63451">
    <property type="entry name" value="LEM domain"/>
    <property type="match status" value="1"/>
</dbReference>
<feature type="domain" description="LEM" evidence="2">
    <location>
        <begin position="1"/>
        <end position="45"/>
    </location>
</feature>
<reference evidence="3" key="3">
    <citation type="submission" date="2025-08" db="UniProtKB">
        <authorList>
            <consortium name="Ensembl"/>
        </authorList>
    </citation>
    <scope>IDENTIFICATION</scope>
    <source>
        <strain evidence="3">JP 163 A</strain>
    </source>
</reference>
<dbReference type="Gene3D" id="1.10.720.40">
    <property type="match status" value="1"/>
</dbReference>
<dbReference type="InParanoid" id="A0A3B5QEB5"/>
<sequence>MIPLSKKSDAQISDLLTDYGIKHGPVVNSTRGLYERKLKEAMASDRTFYREEGSVFHSDETVKFICYLGQPDHQADTSDVRRSENIDGGTEEAVLDGR</sequence>
<proteinExistence type="predicted"/>
<feature type="compositionally biased region" description="Basic and acidic residues" evidence="1">
    <location>
        <begin position="73"/>
        <end position="85"/>
    </location>
</feature>
<dbReference type="InterPro" id="IPR003887">
    <property type="entry name" value="LEM_dom"/>
</dbReference>
<evidence type="ECO:0000256" key="1">
    <source>
        <dbReference type="SAM" id="MobiDB-lite"/>
    </source>
</evidence>
<evidence type="ECO:0000259" key="2">
    <source>
        <dbReference type="PROSITE" id="PS50954"/>
    </source>
</evidence>
<dbReference type="Proteomes" id="UP000002852">
    <property type="component" value="Unassembled WGS sequence"/>
</dbReference>
<accession>A0A3B5QEB5</accession>
<feature type="region of interest" description="Disordered" evidence="1">
    <location>
        <begin position="73"/>
        <end position="98"/>
    </location>
</feature>
<name>A0A3B5QEB5_XIPMA</name>
<dbReference type="PROSITE" id="PS50954">
    <property type="entry name" value="LEM"/>
    <property type="match status" value="1"/>
</dbReference>
<reference evidence="4" key="1">
    <citation type="submission" date="2012-01" db="EMBL/GenBank/DDBJ databases">
        <authorList>
            <person name="Walter R."/>
            <person name="Schartl M."/>
            <person name="Warren W."/>
        </authorList>
    </citation>
    <scope>NUCLEOTIDE SEQUENCE [LARGE SCALE GENOMIC DNA]</scope>
    <source>
        <strain evidence="4">JP 163 A</strain>
    </source>
</reference>
<keyword evidence="4" id="KW-1185">Reference proteome</keyword>
<evidence type="ECO:0000313" key="3">
    <source>
        <dbReference type="Ensembl" id="ENSXMAP00000029361.1"/>
    </source>
</evidence>
<dbReference type="AlphaFoldDB" id="A0A3B5QEB5"/>
<dbReference type="InterPro" id="IPR011015">
    <property type="entry name" value="LEM/LEM-like_dom_sf"/>
</dbReference>
<dbReference type="Pfam" id="PF03020">
    <property type="entry name" value="LEM"/>
    <property type="match status" value="1"/>
</dbReference>